<dbReference type="GO" id="GO:0009306">
    <property type="term" value="P:protein secretion"/>
    <property type="evidence" value="ECO:0007669"/>
    <property type="project" value="InterPro"/>
</dbReference>
<proteinExistence type="inferred from homology"/>
<name>A0A135HPA2_9HYPH</name>
<feature type="transmembrane region" description="Helical" evidence="2">
    <location>
        <begin position="32"/>
        <end position="49"/>
    </location>
</feature>
<organism evidence="3 4">
    <name type="scientific">Paramesorhizobium deserti</name>
    <dbReference type="NCBI Taxonomy" id="1494590"/>
    <lineage>
        <taxon>Bacteria</taxon>
        <taxon>Pseudomonadati</taxon>
        <taxon>Pseudomonadota</taxon>
        <taxon>Alphaproteobacteria</taxon>
        <taxon>Hyphomicrobiales</taxon>
        <taxon>Phyllobacteriaceae</taxon>
        <taxon>Paramesorhizobium</taxon>
    </lineage>
</organism>
<dbReference type="OrthoDB" id="9807950at2"/>
<comment type="caution">
    <text evidence="3">The sequence shown here is derived from an EMBL/GenBank/DDBJ whole genome shotgun (WGS) entry which is preliminary data.</text>
</comment>
<feature type="transmembrane region" description="Helical" evidence="2">
    <location>
        <begin position="190"/>
        <end position="209"/>
    </location>
</feature>
<protein>
    <submittedName>
        <fullName evidence="3">Translocation protein in type III secretion system, RhcU</fullName>
    </submittedName>
</protein>
<accession>A0A135HPA2</accession>
<keyword evidence="2" id="KW-0812">Transmembrane</keyword>
<gene>
    <name evidence="3" type="ORF">ATN84_20310</name>
</gene>
<dbReference type="InterPro" id="IPR029025">
    <property type="entry name" value="T3SS_substrate_exporter_C"/>
</dbReference>
<dbReference type="PANTHER" id="PTHR30531">
    <property type="entry name" value="FLAGELLAR BIOSYNTHETIC PROTEIN FLHB"/>
    <property type="match status" value="1"/>
</dbReference>
<dbReference type="Proteomes" id="UP000070107">
    <property type="component" value="Unassembled WGS sequence"/>
</dbReference>
<dbReference type="SUPFAM" id="SSF160544">
    <property type="entry name" value="EscU C-terminal domain-like"/>
    <property type="match status" value="1"/>
</dbReference>
<dbReference type="EMBL" id="LNTU01000039">
    <property type="protein sequence ID" value="KXF75034.1"/>
    <property type="molecule type" value="Genomic_DNA"/>
</dbReference>
<dbReference type="STRING" id="1494590.ATN84_20310"/>
<dbReference type="RefSeq" id="WP_068884814.1">
    <property type="nucleotide sequence ID" value="NZ_LNTU01000039.1"/>
</dbReference>
<feature type="transmembrane region" description="Helical" evidence="2">
    <location>
        <begin position="148"/>
        <end position="170"/>
    </location>
</feature>
<dbReference type="PRINTS" id="PR00950">
    <property type="entry name" value="TYPE3IMSPROT"/>
</dbReference>
<comment type="similarity">
    <text evidence="1">Belongs to the type III secretion exporter family.</text>
</comment>
<evidence type="ECO:0000256" key="2">
    <source>
        <dbReference type="SAM" id="Phobius"/>
    </source>
</evidence>
<evidence type="ECO:0000313" key="4">
    <source>
        <dbReference type="Proteomes" id="UP000070107"/>
    </source>
</evidence>
<keyword evidence="2" id="KW-1133">Transmembrane helix</keyword>
<evidence type="ECO:0000256" key="1">
    <source>
        <dbReference type="ARBA" id="ARBA00010690"/>
    </source>
</evidence>
<dbReference type="Gene3D" id="3.40.1690.10">
    <property type="entry name" value="secretion proteins EscU"/>
    <property type="match status" value="1"/>
</dbReference>
<dbReference type="AlphaFoldDB" id="A0A135HPA2"/>
<reference evidence="3 4" key="1">
    <citation type="submission" date="2015-11" db="EMBL/GenBank/DDBJ databases">
        <title>Draft genome sequence of Paramesorhizobium deserti A-3-E, a strain highly resistant to diverse beta-lactam antibiotics.</title>
        <authorList>
            <person name="Lv R."/>
            <person name="Yang X."/>
            <person name="Fang N."/>
            <person name="Guo J."/>
            <person name="Luo X."/>
            <person name="Peng F."/>
            <person name="Yang R."/>
            <person name="Cui Y."/>
            <person name="Fang C."/>
            <person name="Song Y."/>
        </authorList>
    </citation>
    <scope>NUCLEOTIDE SEQUENCE [LARGE SCALE GENOMIC DNA]</scope>
    <source>
        <strain evidence="3 4">A-3-E</strain>
    </source>
</reference>
<dbReference type="Pfam" id="PF01312">
    <property type="entry name" value="Bac_export_2"/>
    <property type="match status" value="1"/>
</dbReference>
<evidence type="ECO:0000313" key="3">
    <source>
        <dbReference type="EMBL" id="KXF75034.1"/>
    </source>
</evidence>
<keyword evidence="2" id="KW-0472">Membrane</keyword>
<dbReference type="InterPro" id="IPR006135">
    <property type="entry name" value="T3SS_substrate_exporter"/>
</dbReference>
<dbReference type="PANTHER" id="PTHR30531:SF12">
    <property type="entry name" value="FLAGELLAR BIOSYNTHETIC PROTEIN FLHB"/>
    <property type="match status" value="1"/>
</dbReference>
<sequence>MNETSEEKTLPASEKKIRDARKKGQVLHSPDLVSGINILCCTVFLAFFIPRLEISARSMLDEASHIYDRPFAEVWHRLSTISAEGVLNTIIPMLAITVAASILTNIAITKGFVFSFKPVEPDFDRINPASGLKRLFSVKSIVEFGKSLFKILMLATAFVVVFRAGIQALFESPACAGTCTRPTFMAMLRPLIIAAVIVFLVVGLCDVFLQRWLFRRDMRMTRTESKREQKDMEGDPLLRRERLRQRRELTGARIGLQHASLLIGEPDELLVGVRYLRGETPVPIIVCRAAGDAARTMLRQASEQGTPFSRDGDLARKIAAGASVGEPIPESCFQRTANSLVAANLI</sequence>
<keyword evidence="4" id="KW-1185">Reference proteome</keyword>
<dbReference type="GO" id="GO:0005886">
    <property type="term" value="C:plasma membrane"/>
    <property type="evidence" value="ECO:0007669"/>
    <property type="project" value="TreeGrafter"/>
</dbReference>